<evidence type="ECO:0000313" key="1">
    <source>
        <dbReference type="EMBL" id="GAA1860190.1"/>
    </source>
</evidence>
<dbReference type="PANTHER" id="PTHR47628">
    <property type="match status" value="1"/>
</dbReference>
<dbReference type="PROSITE" id="PS51257">
    <property type="entry name" value="PROKAR_LIPOPROTEIN"/>
    <property type="match status" value="1"/>
</dbReference>
<dbReference type="InterPro" id="IPR017777">
    <property type="entry name" value="ABC_urea-bd_UrtA"/>
</dbReference>
<proteinExistence type="predicted"/>
<dbReference type="EMBL" id="BAAAQK010000018">
    <property type="protein sequence ID" value="GAA1860190.1"/>
    <property type="molecule type" value="Genomic_DNA"/>
</dbReference>
<keyword evidence="2" id="KW-1185">Reference proteome</keyword>
<comment type="caution">
    <text evidence="1">The sequence shown here is derived from an EMBL/GenBank/DDBJ whole genome shotgun (WGS) entry which is preliminary data.</text>
</comment>
<evidence type="ECO:0000313" key="2">
    <source>
        <dbReference type="Proteomes" id="UP001500449"/>
    </source>
</evidence>
<gene>
    <name evidence="1" type="primary">urtA_3</name>
    <name evidence="1" type="ORF">GCM10009836_45430</name>
</gene>
<dbReference type="Pfam" id="PF13433">
    <property type="entry name" value="Peripla_BP_5"/>
    <property type="match status" value="1"/>
</dbReference>
<dbReference type="CDD" id="cd06355">
    <property type="entry name" value="PBP1_FmdD-like"/>
    <property type="match status" value="1"/>
</dbReference>
<dbReference type="PANTHER" id="PTHR47628:SF1">
    <property type="entry name" value="ALIPHATIC AMIDASE EXPRESSION-REGULATING PROTEIN"/>
    <property type="match status" value="1"/>
</dbReference>
<reference evidence="1 2" key="1">
    <citation type="journal article" date="2019" name="Int. J. Syst. Evol. Microbiol.">
        <title>The Global Catalogue of Microorganisms (GCM) 10K type strain sequencing project: providing services to taxonomists for standard genome sequencing and annotation.</title>
        <authorList>
            <consortium name="The Broad Institute Genomics Platform"/>
            <consortium name="The Broad Institute Genome Sequencing Center for Infectious Disease"/>
            <person name="Wu L."/>
            <person name="Ma J."/>
        </authorList>
    </citation>
    <scope>NUCLEOTIDE SEQUENCE [LARGE SCALE GENOMIC DNA]</scope>
    <source>
        <strain evidence="1 2">JCM 16009</strain>
    </source>
</reference>
<dbReference type="NCBIfam" id="TIGR03407">
    <property type="entry name" value="urea_ABC_UrtA"/>
    <property type="match status" value="1"/>
</dbReference>
<dbReference type="Proteomes" id="UP001500449">
    <property type="component" value="Unassembled WGS sequence"/>
</dbReference>
<accession>A0ABN2NAA3</accession>
<dbReference type="InterPro" id="IPR028082">
    <property type="entry name" value="Peripla_BP_I"/>
</dbReference>
<dbReference type="SUPFAM" id="SSF53822">
    <property type="entry name" value="Periplasmic binding protein-like I"/>
    <property type="match status" value="1"/>
</dbReference>
<sequence length="426" mass="44614">MADPAPKGHLMRSRHLVVLPAVIAAATLLLTGCGNRAGDTSTPAAKASCVDTSGSTVKVGSVYSLSGSTALNEVPINDSVKMAVDEINTSGGILGKQLQLITEDGASEPTVFAEKAQKLVSSDCVAATFGGYTSASRKAMLPVFEDDNALLYYGQQYEGLEASKNIFYTGATANQQIVPALDYLKQKGVRSLYLVGSDYVFPRTSNAIVKAYAAANGITIKGEDYVPLGGTDFSTVVNKIRTAGADAVFNVVVGDSLTSFFREYNSAGLKAATMPVMSMVVGEQEVASIGAQNLVGQPTTAAYFETVDTPANKKYVADFTAKYGQNRVTADSMAGAYAAVYAWKAMVEKAKSFDTAAIQQAAGGVTVEAPEGTITVDGTNHHITKTTRIGVIQADGQISTEWQSPGVVAPDPFLTSYPWAKGLQTG</sequence>
<name>A0ABN2NAA3_9PSEU</name>
<protein>
    <submittedName>
        <fullName evidence="1">Urea ABC transporter substrate-binding protein</fullName>
    </submittedName>
</protein>
<dbReference type="Gene3D" id="3.40.50.2300">
    <property type="match status" value="2"/>
</dbReference>
<organism evidence="1 2">
    <name type="scientific">Pseudonocardia ailaonensis</name>
    <dbReference type="NCBI Taxonomy" id="367279"/>
    <lineage>
        <taxon>Bacteria</taxon>
        <taxon>Bacillati</taxon>
        <taxon>Actinomycetota</taxon>
        <taxon>Actinomycetes</taxon>
        <taxon>Pseudonocardiales</taxon>
        <taxon>Pseudonocardiaceae</taxon>
        <taxon>Pseudonocardia</taxon>
    </lineage>
</organism>